<feature type="domain" description="Protein kinase" evidence="1">
    <location>
        <begin position="460"/>
        <end position="590"/>
    </location>
</feature>
<dbReference type="PANTHER" id="PTHR13954:SF6">
    <property type="entry name" value="NON-SPECIFIC SERINE_THREONINE PROTEIN KINASE"/>
    <property type="match status" value="1"/>
</dbReference>
<dbReference type="InterPro" id="IPR045133">
    <property type="entry name" value="IRE1/2-like"/>
</dbReference>
<dbReference type="GO" id="GO:0005524">
    <property type="term" value="F:ATP binding"/>
    <property type="evidence" value="ECO:0007669"/>
    <property type="project" value="InterPro"/>
</dbReference>
<keyword evidence="2" id="KW-0418">Kinase</keyword>
<dbReference type="Pfam" id="PF00069">
    <property type="entry name" value="Pkinase"/>
    <property type="match status" value="1"/>
</dbReference>
<dbReference type="InterPro" id="IPR008271">
    <property type="entry name" value="Ser/Thr_kinase_AS"/>
</dbReference>
<evidence type="ECO:0000313" key="2">
    <source>
        <dbReference type="EMBL" id="KAJ8034672.1"/>
    </source>
</evidence>
<protein>
    <submittedName>
        <fullName evidence="2">Serine/threonine-protein kinase/endoribonuclease IRE2</fullName>
    </submittedName>
</protein>
<dbReference type="GO" id="GO:0036498">
    <property type="term" value="P:IRE1-mediated unfolded protein response"/>
    <property type="evidence" value="ECO:0007669"/>
    <property type="project" value="TreeGrafter"/>
</dbReference>
<dbReference type="SUPFAM" id="SSF56112">
    <property type="entry name" value="Protein kinase-like (PK-like)"/>
    <property type="match status" value="1"/>
</dbReference>
<dbReference type="PROSITE" id="PS00108">
    <property type="entry name" value="PROTEIN_KINASE_ST"/>
    <property type="match status" value="1"/>
</dbReference>
<dbReference type="Proteomes" id="UP001152320">
    <property type="component" value="Chromosome 10"/>
</dbReference>
<dbReference type="GO" id="GO:1990604">
    <property type="term" value="C:IRE1-TRAF2-ASK1 complex"/>
    <property type="evidence" value="ECO:0007669"/>
    <property type="project" value="TreeGrafter"/>
</dbReference>
<dbReference type="GO" id="GO:0004674">
    <property type="term" value="F:protein serine/threonine kinase activity"/>
    <property type="evidence" value="ECO:0007669"/>
    <property type="project" value="InterPro"/>
</dbReference>
<dbReference type="GO" id="GO:0004521">
    <property type="term" value="F:RNA endonuclease activity"/>
    <property type="evidence" value="ECO:0007669"/>
    <property type="project" value="InterPro"/>
</dbReference>
<gene>
    <name evidence="2" type="ORF">HOLleu_21605</name>
</gene>
<dbReference type="PANTHER" id="PTHR13954">
    <property type="entry name" value="IRE1-RELATED"/>
    <property type="match status" value="1"/>
</dbReference>
<dbReference type="InterPro" id="IPR000719">
    <property type="entry name" value="Prot_kinase_dom"/>
</dbReference>
<dbReference type="SUPFAM" id="SSF50998">
    <property type="entry name" value="Quinoprotein alcohol dehydrogenase-like"/>
    <property type="match status" value="1"/>
</dbReference>
<dbReference type="AlphaFoldDB" id="A0A9Q1BXR6"/>
<dbReference type="GO" id="GO:0070059">
    <property type="term" value="P:intrinsic apoptotic signaling pathway in response to endoplasmic reticulum stress"/>
    <property type="evidence" value="ECO:0007669"/>
    <property type="project" value="TreeGrafter"/>
</dbReference>
<reference evidence="2" key="1">
    <citation type="submission" date="2021-10" db="EMBL/GenBank/DDBJ databases">
        <title>Tropical sea cucumber genome reveals ecological adaptation and Cuvierian tubules defense mechanism.</title>
        <authorList>
            <person name="Chen T."/>
        </authorList>
    </citation>
    <scope>NUCLEOTIDE SEQUENCE</scope>
    <source>
        <strain evidence="2">Nanhai2018</strain>
        <tissue evidence="2">Muscle</tissue>
    </source>
</reference>
<dbReference type="GO" id="GO:0051082">
    <property type="term" value="F:unfolded protein binding"/>
    <property type="evidence" value="ECO:0007669"/>
    <property type="project" value="TreeGrafter"/>
</dbReference>
<name>A0A9Q1BXR6_HOLLE</name>
<dbReference type="OrthoDB" id="63989at2759"/>
<dbReference type="InterPro" id="IPR011009">
    <property type="entry name" value="Kinase-like_dom_sf"/>
</dbReference>
<dbReference type="EMBL" id="JAIZAY010000010">
    <property type="protein sequence ID" value="KAJ8034672.1"/>
    <property type="molecule type" value="Genomic_DNA"/>
</dbReference>
<sequence length="590" mass="67237">MASKIAPPRYCFQHSRYTKQDGWQLRDLSLSLNGNIAVTGHNVNTYRTHIDLYTLVRHSDSRDKPKIIYSKESEVFLLDGLRCWGRFVSFYPGSDTTILSGIGNKLEVIDLSQDQIIKSRKIKLVNYGWIVSLSVREAEIFIGFKESNKITVYDVIDLNEIKSIILQGIQDGYWPYDMTVIADRIFVCVGKAKEESNHKSLIFEEKSGRILSELTKPTDTVKWYVKSVGVDMNTLGVAVVKWYDSYSKQEERHRQIVFYSLLSENNCSFLIVEVQSGVNRIRISDGGDRITTGNIWTGEVKVYDIAEVFTYSHFKEKLASTLQTYECTKLANFFKIPKQQTDAILSSGTPSENLVHALEEKGILQPYNVERLIDAFGDLDIDTFCVYLADIYKKTRGLRFVNENISDLTASFKVMESKLGMRSKRQEMTDENSHSQRWADMILRINSEVETLKSVGSIQYSKKEKIGAGSSGNYIYGGKFGNKTVAVKRIVSETVQRESELYNLMKTKAMCNVLKILHVEEDDDFTYIVTELREYDLKAVIEDNKNPIGANLSPGKRVKLCVDILRGLRDLHSIDIIHRDLKPSNILVGV</sequence>
<dbReference type="InterPro" id="IPR011047">
    <property type="entry name" value="Quinoprotein_ADH-like_sf"/>
</dbReference>
<keyword evidence="3" id="KW-1185">Reference proteome</keyword>
<comment type="caution">
    <text evidence="2">The sequence shown here is derived from an EMBL/GenBank/DDBJ whole genome shotgun (WGS) entry which is preliminary data.</text>
</comment>
<accession>A0A9Q1BXR6</accession>
<dbReference type="SMART" id="SM00220">
    <property type="entry name" value="S_TKc"/>
    <property type="match status" value="1"/>
</dbReference>
<evidence type="ECO:0000313" key="3">
    <source>
        <dbReference type="Proteomes" id="UP001152320"/>
    </source>
</evidence>
<dbReference type="PROSITE" id="PS50011">
    <property type="entry name" value="PROTEIN_KINASE_DOM"/>
    <property type="match status" value="1"/>
</dbReference>
<keyword evidence="2" id="KW-0808">Transferase</keyword>
<organism evidence="2 3">
    <name type="scientific">Holothuria leucospilota</name>
    <name type="common">Black long sea cucumber</name>
    <name type="synonym">Mertensiothuria leucospilota</name>
    <dbReference type="NCBI Taxonomy" id="206669"/>
    <lineage>
        <taxon>Eukaryota</taxon>
        <taxon>Metazoa</taxon>
        <taxon>Echinodermata</taxon>
        <taxon>Eleutherozoa</taxon>
        <taxon>Echinozoa</taxon>
        <taxon>Holothuroidea</taxon>
        <taxon>Aspidochirotacea</taxon>
        <taxon>Aspidochirotida</taxon>
        <taxon>Holothuriidae</taxon>
        <taxon>Holothuria</taxon>
    </lineage>
</organism>
<proteinExistence type="predicted"/>
<evidence type="ECO:0000259" key="1">
    <source>
        <dbReference type="PROSITE" id="PS50011"/>
    </source>
</evidence>
<dbReference type="Gene3D" id="1.10.510.10">
    <property type="entry name" value="Transferase(Phosphotransferase) domain 1"/>
    <property type="match status" value="1"/>
</dbReference>